<dbReference type="PANTHER" id="PTHR38926">
    <property type="entry name" value="F-BOX DOMAIN CONTAINING PROTEIN, EXPRESSED"/>
    <property type="match status" value="1"/>
</dbReference>
<evidence type="ECO:0000313" key="3">
    <source>
        <dbReference type="Proteomes" id="UP000236291"/>
    </source>
</evidence>
<gene>
    <name evidence="2" type="ORF">L195_g045246</name>
</gene>
<reference evidence="2 3" key="1">
    <citation type="journal article" date="2014" name="Am. J. Bot.">
        <title>Genome assembly and annotation for red clover (Trifolium pratense; Fabaceae).</title>
        <authorList>
            <person name="Istvanek J."/>
            <person name="Jaros M."/>
            <person name="Krenek A."/>
            <person name="Repkova J."/>
        </authorList>
    </citation>
    <scope>NUCLEOTIDE SEQUENCE [LARGE SCALE GENOMIC DNA]</scope>
    <source>
        <strain evidence="3">cv. Tatra</strain>
        <tissue evidence="2">Young leaves</tissue>
    </source>
</reference>
<dbReference type="Gene3D" id="1.20.1280.50">
    <property type="match status" value="1"/>
</dbReference>
<dbReference type="Pfam" id="PF12937">
    <property type="entry name" value="F-box-like"/>
    <property type="match status" value="1"/>
</dbReference>
<evidence type="ECO:0000313" key="2">
    <source>
        <dbReference type="EMBL" id="PNX89129.1"/>
    </source>
</evidence>
<evidence type="ECO:0000259" key="1">
    <source>
        <dbReference type="PROSITE" id="PS50181"/>
    </source>
</evidence>
<dbReference type="EMBL" id="ASHM01058762">
    <property type="protein sequence ID" value="PNX89129.1"/>
    <property type="molecule type" value="Genomic_DNA"/>
</dbReference>
<name>A0A2K3MEE6_TRIPR</name>
<dbReference type="STRING" id="57577.A0A2K3MEE6"/>
<dbReference type="InterPro" id="IPR001810">
    <property type="entry name" value="F-box_dom"/>
</dbReference>
<protein>
    <submittedName>
        <fullName evidence="2">F-box protein skip19</fullName>
    </submittedName>
</protein>
<accession>A0A2K3MEE6</accession>
<dbReference type="InterPro" id="IPR036047">
    <property type="entry name" value="F-box-like_dom_sf"/>
</dbReference>
<dbReference type="Gene3D" id="3.80.10.10">
    <property type="entry name" value="Ribonuclease Inhibitor"/>
    <property type="match status" value="2"/>
</dbReference>
<proteinExistence type="predicted"/>
<dbReference type="CDD" id="cd22164">
    <property type="entry name" value="F-box_AtSKIP19-like"/>
    <property type="match status" value="1"/>
</dbReference>
<comment type="caution">
    <text evidence="2">The sequence shown here is derived from an EMBL/GenBank/DDBJ whole genome shotgun (WGS) entry which is preliminary data.</text>
</comment>
<dbReference type="PROSITE" id="PS50181">
    <property type="entry name" value="FBOX"/>
    <property type="match status" value="1"/>
</dbReference>
<dbReference type="InterPro" id="IPR032675">
    <property type="entry name" value="LRR_dom_sf"/>
</dbReference>
<dbReference type="Proteomes" id="UP000236291">
    <property type="component" value="Unassembled WGS sequence"/>
</dbReference>
<dbReference type="SUPFAM" id="SSF81383">
    <property type="entry name" value="F-box domain"/>
    <property type="match status" value="1"/>
</dbReference>
<sequence>MRNRKNQSFQLHEWLKASEPDLTENIILQRQAMPNWVDLPRDLTENILQRLGTVEILMSASRVCSLWWNICKDPLMWRTILIHHILSLPYKYRHQLNNICYTAIERSCNHLQDIDIQLVVTNDLLKCIANNGSHLRSMRLDLCYAISDEGFSEAVRKLPLLEKVEISMTNLTKVSLEALGRSCPLLKSLKYDTELYVSSGQPCDDLAFVIAETMSGLNHLVIDGDNLTNVGLLAILDKCPLLKSLHIKRCEHLELSDETLEKRCTNQIIDLQLNRYDDQDQDDHYSSGYYTDNCSCCNTVQYDDDPSYDDDDDDPSYDDQDEYDYSTGFKLRFWSRMR</sequence>
<dbReference type="PANTHER" id="PTHR38926:SF2">
    <property type="entry name" value="F-BOX_LRR-REPEAT PROTEIN 21-RELATED"/>
    <property type="match status" value="1"/>
</dbReference>
<dbReference type="SUPFAM" id="SSF52047">
    <property type="entry name" value="RNI-like"/>
    <property type="match status" value="1"/>
</dbReference>
<feature type="non-terminal residue" evidence="2">
    <location>
        <position position="338"/>
    </location>
</feature>
<organism evidence="2 3">
    <name type="scientific">Trifolium pratense</name>
    <name type="common">Red clover</name>
    <dbReference type="NCBI Taxonomy" id="57577"/>
    <lineage>
        <taxon>Eukaryota</taxon>
        <taxon>Viridiplantae</taxon>
        <taxon>Streptophyta</taxon>
        <taxon>Embryophyta</taxon>
        <taxon>Tracheophyta</taxon>
        <taxon>Spermatophyta</taxon>
        <taxon>Magnoliopsida</taxon>
        <taxon>eudicotyledons</taxon>
        <taxon>Gunneridae</taxon>
        <taxon>Pentapetalae</taxon>
        <taxon>rosids</taxon>
        <taxon>fabids</taxon>
        <taxon>Fabales</taxon>
        <taxon>Fabaceae</taxon>
        <taxon>Papilionoideae</taxon>
        <taxon>50 kb inversion clade</taxon>
        <taxon>NPAAA clade</taxon>
        <taxon>Hologalegina</taxon>
        <taxon>IRL clade</taxon>
        <taxon>Trifolieae</taxon>
        <taxon>Trifolium</taxon>
    </lineage>
</organism>
<reference evidence="2 3" key="2">
    <citation type="journal article" date="2017" name="Front. Plant Sci.">
        <title>Gene Classification and Mining of Molecular Markers Useful in Red Clover (Trifolium pratense) Breeding.</title>
        <authorList>
            <person name="Istvanek J."/>
            <person name="Dluhosova J."/>
            <person name="Dluhos P."/>
            <person name="Patkova L."/>
            <person name="Nedelnik J."/>
            <person name="Repkova J."/>
        </authorList>
    </citation>
    <scope>NUCLEOTIDE SEQUENCE [LARGE SCALE GENOMIC DNA]</scope>
    <source>
        <strain evidence="3">cv. Tatra</strain>
        <tissue evidence="2">Young leaves</tissue>
    </source>
</reference>
<dbReference type="AlphaFoldDB" id="A0A2K3MEE6"/>
<feature type="domain" description="F-box" evidence="1">
    <location>
        <begin position="33"/>
        <end position="80"/>
    </location>
</feature>